<proteinExistence type="inferred from homology"/>
<dbReference type="AlphaFoldDB" id="A0A379URJ6"/>
<dbReference type="GO" id="GO:0015833">
    <property type="term" value="P:peptide transport"/>
    <property type="evidence" value="ECO:0007669"/>
    <property type="project" value="TreeGrafter"/>
</dbReference>
<dbReference type="Pfam" id="PF00496">
    <property type="entry name" value="SBP_bac_5"/>
    <property type="match status" value="1"/>
</dbReference>
<keyword evidence="4" id="KW-0732">Signal</keyword>
<dbReference type="Proteomes" id="UP000255534">
    <property type="component" value="Unassembled WGS sequence"/>
</dbReference>
<evidence type="ECO:0000256" key="4">
    <source>
        <dbReference type="ARBA" id="ARBA00022729"/>
    </source>
</evidence>
<name>A0A379URJ6_SALET</name>
<dbReference type="PANTHER" id="PTHR30290:SF10">
    <property type="entry name" value="PERIPLASMIC OLIGOPEPTIDE-BINDING PROTEIN-RELATED"/>
    <property type="match status" value="1"/>
</dbReference>
<comment type="subcellular location">
    <subcellularLocation>
        <location evidence="1">Cell envelope</location>
    </subcellularLocation>
</comment>
<feature type="domain" description="Solute-binding protein family 5" evidence="5">
    <location>
        <begin position="7"/>
        <end position="99"/>
    </location>
</feature>
<dbReference type="InterPro" id="IPR000914">
    <property type="entry name" value="SBP_5_dom"/>
</dbReference>
<organism evidence="6 7">
    <name type="scientific">Salmonella enterica I</name>
    <dbReference type="NCBI Taxonomy" id="59201"/>
    <lineage>
        <taxon>Bacteria</taxon>
        <taxon>Pseudomonadati</taxon>
        <taxon>Pseudomonadota</taxon>
        <taxon>Gammaproteobacteria</taxon>
        <taxon>Enterobacterales</taxon>
        <taxon>Enterobacteriaceae</taxon>
        <taxon>Salmonella</taxon>
    </lineage>
</organism>
<dbReference type="EMBL" id="UGXK01000001">
    <property type="protein sequence ID" value="SUG70551.1"/>
    <property type="molecule type" value="Genomic_DNA"/>
</dbReference>
<accession>A0A379URJ6</accession>
<evidence type="ECO:0000313" key="6">
    <source>
        <dbReference type="EMBL" id="SUG70551.1"/>
    </source>
</evidence>
<evidence type="ECO:0000256" key="2">
    <source>
        <dbReference type="ARBA" id="ARBA00005695"/>
    </source>
</evidence>
<evidence type="ECO:0000259" key="5">
    <source>
        <dbReference type="Pfam" id="PF00496"/>
    </source>
</evidence>
<dbReference type="GO" id="GO:0030288">
    <property type="term" value="C:outer membrane-bounded periplasmic space"/>
    <property type="evidence" value="ECO:0007669"/>
    <property type="project" value="TreeGrafter"/>
</dbReference>
<sequence>MSACVTALKLALDRDIIVNKVKNQGDLPAYSYTPPYTDGAKLVEPEWFKWSQQKRNEEAKKLLAEAGFTADKPLTFDLLYNTSDLHKKLAIAVASIWKKNLASM</sequence>
<gene>
    <name evidence="6" type="primary">oppA_2</name>
    <name evidence="6" type="ORF">NCTC5798_01664</name>
</gene>
<evidence type="ECO:0000313" key="7">
    <source>
        <dbReference type="Proteomes" id="UP000255534"/>
    </source>
</evidence>
<dbReference type="PANTHER" id="PTHR30290">
    <property type="entry name" value="PERIPLASMIC BINDING COMPONENT OF ABC TRANSPORTER"/>
    <property type="match status" value="1"/>
</dbReference>
<dbReference type="GO" id="GO:1904680">
    <property type="term" value="F:peptide transmembrane transporter activity"/>
    <property type="evidence" value="ECO:0007669"/>
    <property type="project" value="TreeGrafter"/>
</dbReference>
<keyword evidence="3" id="KW-0813">Transport</keyword>
<dbReference type="InterPro" id="IPR039424">
    <property type="entry name" value="SBP_5"/>
</dbReference>
<dbReference type="SUPFAM" id="SSF53850">
    <property type="entry name" value="Periplasmic binding protein-like II"/>
    <property type="match status" value="1"/>
</dbReference>
<protein>
    <submittedName>
        <fullName evidence="6">Oligopeptide ABC transporter substrate-binding protein</fullName>
    </submittedName>
</protein>
<evidence type="ECO:0000256" key="1">
    <source>
        <dbReference type="ARBA" id="ARBA00004196"/>
    </source>
</evidence>
<evidence type="ECO:0000256" key="3">
    <source>
        <dbReference type="ARBA" id="ARBA00022448"/>
    </source>
</evidence>
<reference evidence="6 7" key="1">
    <citation type="submission" date="2018-06" db="EMBL/GenBank/DDBJ databases">
        <authorList>
            <consortium name="Pathogen Informatics"/>
            <person name="Doyle S."/>
        </authorList>
    </citation>
    <scope>NUCLEOTIDE SEQUENCE [LARGE SCALE GENOMIC DNA]</scope>
    <source>
        <strain evidence="6 7">NCTC5798</strain>
    </source>
</reference>
<comment type="similarity">
    <text evidence="2">Belongs to the bacterial solute-binding protein 5 family.</text>
</comment>
<dbReference type="Gene3D" id="3.10.105.10">
    <property type="entry name" value="Dipeptide-binding Protein, Domain 3"/>
    <property type="match status" value="1"/>
</dbReference>